<protein>
    <recommendedName>
        <fullName evidence="1">Type I restriction enzyme R protein N-terminal domain-containing protein</fullName>
    </recommendedName>
</protein>
<dbReference type="EMBL" id="CP031395">
    <property type="protein sequence ID" value="QBK04502.1"/>
    <property type="molecule type" value="Genomic_DNA"/>
</dbReference>
<evidence type="ECO:0000259" key="1">
    <source>
        <dbReference type="Pfam" id="PF13588"/>
    </source>
</evidence>
<proteinExistence type="predicted"/>
<gene>
    <name evidence="2" type="ORF">DW355_06615</name>
</gene>
<dbReference type="Gene3D" id="3.90.1570.30">
    <property type="match status" value="1"/>
</dbReference>
<dbReference type="InterPro" id="IPR027417">
    <property type="entry name" value="P-loop_NTPase"/>
</dbReference>
<dbReference type="KEGG" id="hgr:DW355_06615"/>
<name>A0A4P6UHH8_9BURK</name>
<dbReference type="Proteomes" id="UP000292939">
    <property type="component" value="Chromosome"/>
</dbReference>
<accession>A0A4P6UHH8</accession>
<organism evidence="2 3">
    <name type="scientific">Hylemonella gracilis</name>
    <dbReference type="NCBI Taxonomy" id="80880"/>
    <lineage>
        <taxon>Bacteria</taxon>
        <taxon>Pseudomonadati</taxon>
        <taxon>Pseudomonadota</taxon>
        <taxon>Betaproteobacteria</taxon>
        <taxon>Burkholderiales</taxon>
        <taxon>Comamonadaceae</taxon>
        <taxon>Hylemonella</taxon>
    </lineage>
</organism>
<dbReference type="AlphaFoldDB" id="A0A4P6UHH8"/>
<dbReference type="InterPro" id="IPR029464">
    <property type="entry name" value="HSDR_N"/>
</dbReference>
<dbReference type="OrthoDB" id="7033509at2"/>
<feature type="domain" description="Type I restriction enzyme R protein N-terminal" evidence="1">
    <location>
        <begin position="27"/>
        <end position="87"/>
    </location>
</feature>
<dbReference type="SUPFAM" id="SSF52540">
    <property type="entry name" value="P-loop containing nucleoside triphosphate hydrolases"/>
    <property type="match status" value="1"/>
</dbReference>
<dbReference type="RefSeq" id="WP_131278663.1">
    <property type="nucleotide sequence ID" value="NZ_CP031395.1"/>
</dbReference>
<evidence type="ECO:0000313" key="3">
    <source>
        <dbReference type="Proteomes" id="UP000292939"/>
    </source>
</evidence>
<reference evidence="2 3" key="1">
    <citation type="submission" date="2018-07" db="EMBL/GenBank/DDBJ databases">
        <title>Exploring interactions and the metabolic potential of the ultra-small soil bacteria Hylemonella gracilis.</title>
        <authorList>
            <person name="Tyc O."/>
            <person name="Kulkarni P."/>
            <person name="Gawehns F."/>
            <person name="Hundscheid M."/>
            <person name="Zweers H."/>
            <person name="Garbeva P."/>
        </authorList>
    </citation>
    <scope>NUCLEOTIDE SEQUENCE [LARGE SCALE GENOMIC DNA]</scope>
    <source>
        <strain evidence="2 3">NS1</strain>
    </source>
</reference>
<dbReference type="Pfam" id="PF13588">
    <property type="entry name" value="HSDR_N_2"/>
    <property type="match status" value="1"/>
</dbReference>
<sequence>MDLRHQLRFKVQLGHTVFDAGTADYVEGRADILVYQKETPLAVLELKREGLAITPADEEQGRSYALLAQAPLVVITNGTDTRIFQTHDMARLEGTTLEAVELAQRVKTAATAARTGVSTAISKLLGTDLATSAVKALTSNELAELTSGWEGGERFVEGFIVPRRATREVRVALRSGRKVAVLAGPPLSGKSSVLRELALTSDQDEWDVLYVEGSSCGEGLFRRLANVLAAQFSWPASTDDARVWVRQLTNRGDRLLVICIDTLPLASAVLLGELDELLWSFGDGLRVVVSLDENDLDSLVLKPNRREKTRIGRISSTIKIGNYDDDEFKAAVRVLADLGGGLVYGAQYAIELRAPWVLRAAVADQMVEASPERRAVLAPLLGVQMFDVADDRFSDLGELRDDLKRLTVAYLNDLNTKRHHGDVLSSLQLFSIRQKVVRQHLDRQAVQDLVQSGILRRGASFSDEATWVFRVPELFGQQIATRIASLLPKKVGKDSQEAAKWLIAIGSKIFFGDAICAHAISRAIPDLGGRLYIELINSLLRLPPRREKLPAGSRMVTLLPSVGLVDVNIGRDGMLTLSTRGSAAQTLTVPIEDDDLTTVANMDGWLILSQLREYRVAFQEEDGSLFNLAAPLLLELGGCTEVLRRPGSDLEGFHTHEIEGGSISCLQNGIAEPITWSIAELLSKDIPGVDRDAWVREAAASGSPALVNRLGQALSHLSKLEGIGNWAKDMLANEFRPALAALPQFH</sequence>
<evidence type="ECO:0000313" key="2">
    <source>
        <dbReference type="EMBL" id="QBK04502.1"/>
    </source>
</evidence>